<sequence>MWRTIHDFPSVFLLPESGKFVGGSLNWLASGAASCSRVIVSLDLGNELCEEVPQPDYGGVHVVTVTLGVLRDCLCLLSHGNTSLDVWLMGEYGSKESWDRLFSFYVEEPGYFPYTKMLCHSEDDQVLFEFSSDLVVYDPMDRAFTILQNIDEYMTSEVYVESLLSPCP</sequence>
<accession>A0A151U0I4</accession>
<gene>
    <name evidence="1" type="ORF">KK1_005402</name>
</gene>
<proteinExistence type="predicted"/>
<dbReference type="PROSITE" id="PS51257">
    <property type="entry name" value="PROKAR_LIPOPROTEIN"/>
    <property type="match status" value="1"/>
</dbReference>
<protein>
    <submittedName>
        <fullName evidence="1">F-box protein At3g07870 family</fullName>
    </submittedName>
</protein>
<organism evidence="1 2">
    <name type="scientific">Cajanus cajan</name>
    <name type="common">Pigeon pea</name>
    <name type="synonym">Cajanus indicus</name>
    <dbReference type="NCBI Taxonomy" id="3821"/>
    <lineage>
        <taxon>Eukaryota</taxon>
        <taxon>Viridiplantae</taxon>
        <taxon>Streptophyta</taxon>
        <taxon>Embryophyta</taxon>
        <taxon>Tracheophyta</taxon>
        <taxon>Spermatophyta</taxon>
        <taxon>Magnoliopsida</taxon>
        <taxon>eudicotyledons</taxon>
        <taxon>Gunneridae</taxon>
        <taxon>Pentapetalae</taxon>
        <taxon>rosids</taxon>
        <taxon>fabids</taxon>
        <taxon>Fabales</taxon>
        <taxon>Fabaceae</taxon>
        <taxon>Papilionoideae</taxon>
        <taxon>50 kb inversion clade</taxon>
        <taxon>NPAAA clade</taxon>
        <taxon>indigoferoid/millettioid clade</taxon>
        <taxon>Phaseoleae</taxon>
        <taxon>Cajanus</taxon>
    </lineage>
</organism>
<reference evidence="1 2" key="1">
    <citation type="journal article" date="2012" name="Nat. Biotechnol.">
        <title>Draft genome sequence of pigeonpea (Cajanus cajan), an orphan legume crop of resource-poor farmers.</title>
        <authorList>
            <person name="Varshney R.K."/>
            <person name="Chen W."/>
            <person name="Li Y."/>
            <person name="Bharti A.K."/>
            <person name="Saxena R.K."/>
            <person name="Schlueter J.A."/>
            <person name="Donoghue M.T."/>
            <person name="Azam S."/>
            <person name="Fan G."/>
            <person name="Whaley A.M."/>
            <person name="Farmer A.D."/>
            <person name="Sheridan J."/>
            <person name="Iwata A."/>
            <person name="Tuteja R."/>
            <person name="Penmetsa R.V."/>
            <person name="Wu W."/>
            <person name="Upadhyaya H.D."/>
            <person name="Yang S.P."/>
            <person name="Shah T."/>
            <person name="Saxena K.B."/>
            <person name="Michael T."/>
            <person name="McCombie W.R."/>
            <person name="Yang B."/>
            <person name="Zhang G."/>
            <person name="Yang H."/>
            <person name="Wang J."/>
            <person name="Spillane C."/>
            <person name="Cook D.R."/>
            <person name="May G.D."/>
            <person name="Xu X."/>
            <person name="Jackson S.A."/>
        </authorList>
    </citation>
    <scope>NUCLEOTIDE SEQUENCE [LARGE SCALE GENOMIC DNA]</scope>
    <source>
        <strain evidence="2">cv. Asha</strain>
    </source>
</reference>
<dbReference type="Gramene" id="C.cajan_05271.t">
    <property type="protein sequence ID" value="C.cajan_05271.t.cds1"/>
    <property type="gene ID" value="C.cajan_05271"/>
</dbReference>
<dbReference type="Proteomes" id="UP000075243">
    <property type="component" value="Chromosome 2"/>
</dbReference>
<evidence type="ECO:0000313" key="2">
    <source>
        <dbReference type="Proteomes" id="UP000075243"/>
    </source>
</evidence>
<dbReference type="EMBL" id="CM003604">
    <property type="protein sequence ID" value="KYP72800.1"/>
    <property type="molecule type" value="Genomic_DNA"/>
</dbReference>
<keyword evidence="2" id="KW-1185">Reference proteome</keyword>
<dbReference type="AlphaFoldDB" id="A0A151U0I4"/>
<evidence type="ECO:0000313" key="1">
    <source>
        <dbReference type="EMBL" id="KYP72800.1"/>
    </source>
</evidence>
<dbReference type="OMA" id="DYVEIWV"/>
<name>A0A151U0I4_CAJCA</name>